<dbReference type="Proteomes" id="UP000502005">
    <property type="component" value="Chromosome"/>
</dbReference>
<name>A0A6B9G0B3_PANCY</name>
<protein>
    <submittedName>
        <fullName evidence="1">Uncharacterized protein</fullName>
    </submittedName>
</protein>
<gene>
    <name evidence="1" type="ORF">CUN67_14585</name>
</gene>
<organism evidence="1 2">
    <name type="scientific">Pantoea cypripedii</name>
    <name type="common">Pectobacterium cypripedii</name>
    <name type="synonym">Erwinia cypripedii</name>
    <dbReference type="NCBI Taxonomy" id="55209"/>
    <lineage>
        <taxon>Bacteria</taxon>
        <taxon>Pseudomonadati</taxon>
        <taxon>Pseudomonadota</taxon>
        <taxon>Gammaproteobacteria</taxon>
        <taxon>Enterobacterales</taxon>
        <taxon>Erwiniaceae</taxon>
        <taxon>Pantoea</taxon>
    </lineage>
</organism>
<dbReference type="RefSeq" id="WP_208715995.1">
    <property type="nucleotide sequence ID" value="NZ_CP024768.1"/>
</dbReference>
<dbReference type="AlphaFoldDB" id="A0A6B9G0B3"/>
<accession>A0A6B9G0B3</accession>
<sequence>MAKKAPEWVLFCGSDLTFTTWQIAFSDEGLVFKQPIISMPEINQALKWIKLNRFTDLAIRRITA</sequence>
<evidence type="ECO:0000313" key="1">
    <source>
        <dbReference type="EMBL" id="QGY30082.1"/>
    </source>
</evidence>
<reference evidence="1 2" key="1">
    <citation type="submission" date="2017-11" db="EMBL/GenBank/DDBJ databases">
        <title>Genome sequence of Pantoea cypripedii NE1.</title>
        <authorList>
            <person name="Nascimento F.X."/>
        </authorList>
    </citation>
    <scope>NUCLEOTIDE SEQUENCE [LARGE SCALE GENOMIC DNA]</scope>
    <source>
        <strain evidence="1 2">NE1</strain>
    </source>
</reference>
<dbReference type="EMBL" id="CP024768">
    <property type="protein sequence ID" value="QGY30082.1"/>
    <property type="molecule type" value="Genomic_DNA"/>
</dbReference>
<evidence type="ECO:0000313" key="2">
    <source>
        <dbReference type="Proteomes" id="UP000502005"/>
    </source>
</evidence>
<proteinExistence type="predicted"/>